<reference evidence="1 2" key="1">
    <citation type="journal article" date="2006" name="Proc. Natl. Acad. Sci. U.S.A.">
        <title>Burkholderia xenovorans LB400 harbors a multi-replicon, 9.73-Mbp genome shaped for versatility.</title>
        <authorList>
            <person name="Chain P.S."/>
            <person name="Denef V.J."/>
            <person name="Konstantinidis K.T."/>
            <person name="Vergez L.M."/>
            <person name="Agullo L."/>
            <person name="Reyes V.L."/>
            <person name="Hauser L."/>
            <person name="Cordova M."/>
            <person name="Gomez L."/>
            <person name="Gonzalez M."/>
            <person name="Land M."/>
            <person name="Lao V."/>
            <person name="Larimer F."/>
            <person name="LiPuma J.J."/>
            <person name="Mahenthiralingam E."/>
            <person name="Malfatti S.A."/>
            <person name="Marx C.J."/>
            <person name="Parnell J.J."/>
            <person name="Ramette A."/>
            <person name="Richardson P."/>
            <person name="Seeger M."/>
            <person name="Smith D."/>
            <person name="Spilker T."/>
            <person name="Sul W.J."/>
            <person name="Tsoi T.V."/>
            <person name="Ulrich L.E."/>
            <person name="Zhulin I.B."/>
            <person name="Tiedje J.M."/>
        </authorList>
    </citation>
    <scope>NUCLEOTIDE SEQUENCE [LARGE SCALE GENOMIC DNA]</scope>
    <source>
        <strain evidence="1 2">LB400</strain>
    </source>
</reference>
<evidence type="ECO:0000313" key="1">
    <source>
        <dbReference type="EMBL" id="ABE36369.1"/>
    </source>
</evidence>
<protein>
    <submittedName>
        <fullName evidence="1">Uncharacterized protein</fullName>
    </submittedName>
</protein>
<gene>
    <name evidence="1" type="ORF">Bxe_C0465</name>
</gene>
<accession>Q13HS0</accession>
<dbReference type="KEGG" id="bxe:Bxe_C0465"/>
<dbReference type="EMBL" id="CP000272">
    <property type="protein sequence ID" value="ABE36369.1"/>
    <property type="molecule type" value="Genomic_DNA"/>
</dbReference>
<proteinExistence type="predicted"/>
<dbReference type="Proteomes" id="UP000001817">
    <property type="component" value="Chromosome 3"/>
</dbReference>
<evidence type="ECO:0000313" key="2">
    <source>
        <dbReference type="Proteomes" id="UP000001817"/>
    </source>
</evidence>
<sequence length="124" mass="13032">MGLSVTEIGIAASVPVTRSMHMKEPPITNLHADTTALPEQLFAKTLAEPLQQHVLHASLSRLASLGILAPKPAITAASGAVAIVDTATDQRCHILDLRTPGKIAAAVALPQIVTRVDAFGWIKD</sequence>
<organism evidence="1 2">
    <name type="scientific">Paraburkholderia xenovorans (strain LB400)</name>
    <dbReference type="NCBI Taxonomy" id="266265"/>
    <lineage>
        <taxon>Bacteria</taxon>
        <taxon>Pseudomonadati</taxon>
        <taxon>Pseudomonadota</taxon>
        <taxon>Betaproteobacteria</taxon>
        <taxon>Burkholderiales</taxon>
        <taxon>Burkholderiaceae</taxon>
        <taxon>Paraburkholderia</taxon>
    </lineage>
</organism>
<dbReference type="STRING" id="266265.Bxe_C0465"/>
<dbReference type="AlphaFoldDB" id="Q13HS0"/>
<name>Q13HS0_PARXL</name>
<keyword evidence="2" id="KW-1185">Reference proteome</keyword>